<accession>A0AA38KKP0</accession>
<evidence type="ECO:0000313" key="1">
    <source>
        <dbReference type="EMBL" id="KAJ3780464.1"/>
    </source>
</evidence>
<protein>
    <recommendedName>
        <fullName evidence="3">Reverse transcriptase zinc-binding domain-containing protein</fullName>
    </recommendedName>
</protein>
<comment type="caution">
    <text evidence="1">The sequence shown here is derived from an EMBL/GenBank/DDBJ whole genome shotgun (WGS) entry which is preliminary data.</text>
</comment>
<dbReference type="Proteomes" id="UP001163798">
    <property type="component" value="Unassembled WGS sequence"/>
</dbReference>
<dbReference type="EMBL" id="MU793733">
    <property type="protein sequence ID" value="KAJ3780464.1"/>
    <property type="molecule type" value="Genomic_DNA"/>
</dbReference>
<keyword evidence="2" id="KW-1185">Reference proteome</keyword>
<reference evidence="1" key="1">
    <citation type="submission" date="2022-08" db="EMBL/GenBank/DDBJ databases">
        <authorList>
            <consortium name="DOE Joint Genome Institute"/>
            <person name="Min B."/>
            <person name="Riley R."/>
            <person name="Sierra-Patev S."/>
            <person name="Naranjo-Ortiz M."/>
            <person name="Looney B."/>
            <person name="Konkel Z."/>
            <person name="Slot J.C."/>
            <person name="Sakamoto Y."/>
            <person name="Steenwyk J.L."/>
            <person name="Rokas A."/>
            <person name="Carro J."/>
            <person name="Camarero S."/>
            <person name="Ferreira P."/>
            <person name="Molpeceres G."/>
            <person name="Ruiz-Duenas F.J."/>
            <person name="Serrano A."/>
            <person name="Henrissat B."/>
            <person name="Drula E."/>
            <person name="Hughes K.W."/>
            <person name="Mata J.L."/>
            <person name="Ishikawa N.K."/>
            <person name="Vargas-Isla R."/>
            <person name="Ushijima S."/>
            <person name="Smith C.A."/>
            <person name="Ahrendt S."/>
            <person name="Andreopoulos W."/>
            <person name="He G."/>
            <person name="Labutti K."/>
            <person name="Lipzen A."/>
            <person name="Ng V."/>
            <person name="Sandor L."/>
            <person name="Barry K."/>
            <person name="Martinez A.T."/>
            <person name="Xiao Y."/>
            <person name="Gibbons J.G."/>
            <person name="Terashima K."/>
            <person name="Hibbett D.S."/>
            <person name="Grigoriev I.V."/>
        </authorList>
    </citation>
    <scope>NUCLEOTIDE SEQUENCE</scope>
    <source>
        <strain evidence="1">TFB10291</strain>
    </source>
</reference>
<evidence type="ECO:0000313" key="2">
    <source>
        <dbReference type="Proteomes" id="UP001163798"/>
    </source>
</evidence>
<sequence>MKSEEWKSKQYCACGAIETIEHIIFECKLHKAKRTWKLLKETWTRIDNKGYKLPKLNMNIIKGLSCIRMNKGKGRRNFEEDKSVTKRLKTLIGLTVWTIWKNRNSRIFNETVVTKKLLMETWKTTLRERISLEWKIIDLNPRTKGLEQTKFADKWANAVKIPDKGKALAVTL</sequence>
<dbReference type="AlphaFoldDB" id="A0AA38KKP0"/>
<proteinExistence type="predicted"/>
<organism evidence="1 2">
    <name type="scientific">Lentinula aff. detonsa</name>
    <dbReference type="NCBI Taxonomy" id="2804958"/>
    <lineage>
        <taxon>Eukaryota</taxon>
        <taxon>Fungi</taxon>
        <taxon>Dikarya</taxon>
        <taxon>Basidiomycota</taxon>
        <taxon>Agaricomycotina</taxon>
        <taxon>Agaricomycetes</taxon>
        <taxon>Agaricomycetidae</taxon>
        <taxon>Agaricales</taxon>
        <taxon>Marasmiineae</taxon>
        <taxon>Omphalotaceae</taxon>
        <taxon>Lentinula</taxon>
    </lineage>
</organism>
<gene>
    <name evidence="1" type="ORF">GGU10DRAFT_369347</name>
</gene>
<evidence type="ECO:0008006" key="3">
    <source>
        <dbReference type="Google" id="ProtNLM"/>
    </source>
</evidence>
<name>A0AA38KKP0_9AGAR</name>